<dbReference type="AlphaFoldDB" id="A0A934MG39"/>
<dbReference type="GO" id="GO:0016787">
    <property type="term" value="F:hydrolase activity"/>
    <property type="evidence" value="ECO:0007669"/>
    <property type="project" value="UniProtKB-KW"/>
</dbReference>
<dbReference type="PRINTS" id="PR00111">
    <property type="entry name" value="ABHYDROLASE"/>
</dbReference>
<gene>
    <name evidence="2" type="ORF">JCR33_07740</name>
</gene>
<evidence type="ECO:0000313" key="2">
    <source>
        <dbReference type="EMBL" id="MBJ3775570.1"/>
    </source>
</evidence>
<protein>
    <submittedName>
        <fullName evidence="2">Alpha/beta fold hydrolase</fullName>
    </submittedName>
</protein>
<reference evidence="2" key="1">
    <citation type="submission" date="2020-12" db="EMBL/GenBank/DDBJ databases">
        <title>Bacterial taxonomy.</title>
        <authorList>
            <person name="Pan X."/>
        </authorList>
    </citation>
    <scope>NUCLEOTIDE SEQUENCE</scope>
    <source>
        <strain evidence="2">B2012</strain>
    </source>
</reference>
<sequence length="285" mass="31155">MTPVRRRFADLPHGQLHMRTAGVAGEATPLVMLHASPGSSKQVEALTAALGASRLVVSPDCPGNGDSEPLPQEVPEIDELADAILAGVTAQLPDGPVDVYGSHTGARLAASIALRYPERVRRLVLDGFGVYTPDRRAEILATYAPEMKPDQIGQYLMWAWHFSRDQWIWFPWFEKKMDKRVPLDLPSAESLHDLMVEVMKAVTTYHRSYRAAFRFDMSEKVPQLTHPALICAQKTDMIFRMLPEMSALMPAAAVAELPGTASPADTAESAAIIARYLDGPVPAAG</sequence>
<dbReference type="Pfam" id="PF00561">
    <property type="entry name" value="Abhydrolase_1"/>
    <property type="match status" value="1"/>
</dbReference>
<evidence type="ECO:0000313" key="3">
    <source>
        <dbReference type="Proteomes" id="UP000609531"/>
    </source>
</evidence>
<evidence type="ECO:0000259" key="1">
    <source>
        <dbReference type="Pfam" id="PF00561"/>
    </source>
</evidence>
<accession>A0A934MG39</accession>
<dbReference type="SUPFAM" id="SSF53474">
    <property type="entry name" value="alpha/beta-Hydrolases"/>
    <property type="match status" value="1"/>
</dbReference>
<dbReference type="InterPro" id="IPR000073">
    <property type="entry name" value="AB_hydrolase_1"/>
</dbReference>
<keyword evidence="2" id="KW-0378">Hydrolase</keyword>
<comment type="caution">
    <text evidence="2">The sequence shown here is derived from an EMBL/GenBank/DDBJ whole genome shotgun (WGS) entry which is preliminary data.</text>
</comment>
<dbReference type="Proteomes" id="UP000609531">
    <property type="component" value="Unassembled WGS sequence"/>
</dbReference>
<dbReference type="RefSeq" id="WP_198881453.1">
    <property type="nucleotide sequence ID" value="NZ_JAEKJA010000005.1"/>
</dbReference>
<keyword evidence="3" id="KW-1185">Reference proteome</keyword>
<dbReference type="InterPro" id="IPR029058">
    <property type="entry name" value="AB_hydrolase_fold"/>
</dbReference>
<organism evidence="2 3">
    <name type="scientific">Acuticoccus mangrovi</name>
    <dbReference type="NCBI Taxonomy" id="2796142"/>
    <lineage>
        <taxon>Bacteria</taxon>
        <taxon>Pseudomonadati</taxon>
        <taxon>Pseudomonadota</taxon>
        <taxon>Alphaproteobacteria</taxon>
        <taxon>Hyphomicrobiales</taxon>
        <taxon>Amorphaceae</taxon>
        <taxon>Acuticoccus</taxon>
    </lineage>
</organism>
<proteinExistence type="predicted"/>
<feature type="domain" description="AB hydrolase-1" evidence="1">
    <location>
        <begin position="29"/>
        <end position="127"/>
    </location>
</feature>
<dbReference type="EMBL" id="JAEKJA010000005">
    <property type="protein sequence ID" value="MBJ3775570.1"/>
    <property type="molecule type" value="Genomic_DNA"/>
</dbReference>
<name>A0A934MG39_9HYPH</name>
<dbReference type="Gene3D" id="3.40.50.1820">
    <property type="entry name" value="alpha/beta hydrolase"/>
    <property type="match status" value="1"/>
</dbReference>